<dbReference type="PANTHER" id="PTHR47447:SF17">
    <property type="entry name" value="OS12G0638900 PROTEIN"/>
    <property type="match status" value="1"/>
</dbReference>
<comment type="similarity">
    <text evidence="1">Belongs to the PPR family. P subfamily.</text>
</comment>
<proteinExistence type="inferred from homology"/>
<dbReference type="STRING" id="106549.A0A540LD65"/>
<evidence type="ECO:0000313" key="5">
    <source>
        <dbReference type="EMBL" id="TQD84299.1"/>
    </source>
</evidence>
<dbReference type="AlphaFoldDB" id="A0A540LD65"/>
<keyword evidence="2" id="KW-0677">Repeat</keyword>
<dbReference type="PANTHER" id="PTHR47447">
    <property type="entry name" value="OS03G0856100 PROTEIN"/>
    <property type="match status" value="1"/>
</dbReference>
<dbReference type="Proteomes" id="UP000315295">
    <property type="component" value="Unassembled WGS sequence"/>
</dbReference>
<gene>
    <name evidence="5" type="ORF">C1H46_030127</name>
</gene>
<dbReference type="PROSITE" id="PS51375">
    <property type="entry name" value="PPR"/>
    <property type="match status" value="1"/>
</dbReference>
<dbReference type="InterPro" id="IPR002625">
    <property type="entry name" value="Smr_dom"/>
</dbReference>
<feature type="repeat" description="PPR" evidence="3">
    <location>
        <begin position="34"/>
        <end position="68"/>
    </location>
</feature>
<dbReference type="InterPro" id="IPR036063">
    <property type="entry name" value="Smr_dom_sf"/>
</dbReference>
<comment type="caution">
    <text evidence="5">The sequence shown here is derived from an EMBL/GenBank/DDBJ whole genome shotgun (WGS) entry which is preliminary data.</text>
</comment>
<feature type="domain" description="Smr" evidence="4">
    <location>
        <begin position="238"/>
        <end position="327"/>
    </location>
</feature>
<accession>A0A540LD65</accession>
<dbReference type="InterPro" id="IPR011990">
    <property type="entry name" value="TPR-like_helical_dom_sf"/>
</dbReference>
<dbReference type="Gene3D" id="1.25.40.10">
    <property type="entry name" value="Tetratricopeptide repeat domain"/>
    <property type="match status" value="1"/>
</dbReference>
<evidence type="ECO:0000313" key="6">
    <source>
        <dbReference type="Proteomes" id="UP000315295"/>
    </source>
</evidence>
<dbReference type="EMBL" id="VIEB01000643">
    <property type="protein sequence ID" value="TQD84299.1"/>
    <property type="molecule type" value="Genomic_DNA"/>
</dbReference>
<dbReference type="Gene3D" id="3.30.1370.110">
    <property type="match status" value="1"/>
</dbReference>
<organism evidence="5 6">
    <name type="scientific">Malus baccata</name>
    <name type="common">Siberian crab apple</name>
    <name type="synonym">Pyrus baccata</name>
    <dbReference type="NCBI Taxonomy" id="106549"/>
    <lineage>
        <taxon>Eukaryota</taxon>
        <taxon>Viridiplantae</taxon>
        <taxon>Streptophyta</taxon>
        <taxon>Embryophyta</taxon>
        <taxon>Tracheophyta</taxon>
        <taxon>Spermatophyta</taxon>
        <taxon>Magnoliopsida</taxon>
        <taxon>eudicotyledons</taxon>
        <taxon>Gunneridae</taxon>
        <taxon>Pentapetalae</taxon>
        <taxon>rosids</taxon>
        <taxon>fabids</taxon>
        <taxon>Rosales</taxon>
        <taxon>Rosaceae</taxon>
        <taxon>Amygdaloideae</taxon>
        <taxon>Maleae</taxon>
        <taxon>Malus</taxon>
    </lineage>
</organism>
<dbReference type="NCBIfam" id="TIGR00756">
    <property type="entry name" value="PPR"/>
    <property type="match status" value="1"/>
</dbReference>
<protein>
    <recommendedName>
        <fullName evidence="4">Smr domain-containing protein</fullName>
    </recommendedName>
</protein>
<dbReference type="PROSITE" id="PS50828">
    <property type="entry name" value="SMR"/>
    <property type="match status" value="1"/>
</dbReference>
<keyword evidence="6" id="KW-1185">Reference proteome</keyword>
<evidence type="ECO:0000256" key="2">
    <source>
        <dbReference type="ARBA" id="ARBA00022737"/>
    </source>
</evidence>
<evidence type="ECO:0000259" key="4">
    <source>
        <dbReference type="PROSITE" id="PS50828"/>
    </source>
</evidence>
<sequence length="361" mass="40085">MESVGIAKVVVSYNALLGVLRMYNEMKEERVSPNILTYSTLIDVFSKGGLYAEAMKVFKEFKHAGLKAKVVLYSELINALCKNGLVESALSLLVSGGRVFEIHVRDREDNRFMKMFGQLAAEKAGYAIKDTKVRQEILCILGVFQKMHVLDIKQNVVTFSAILNACSRCNAFEDTSTLFEQLRLFDNQVYGVAHGLLMDFLRTSYATFSGGRKQGAQLVVLEGKRRNVWESVWSDSCLDLHLTSSGAARAMIHAWLLNIRAIVFKGQQLPNLLSILTGWGKHSKVVADSTLRRAIEALLTSIGAPFHVAKCNLGRFISTSSVAAAWLKESGTLEVLVLHDDRTYTKGARLDQISNFRALAL</sequence>
<dbReference type="Pfam" id="PF13812">
    <property type="entry name" value="PPR_3"/>
    <property type="match status" value="1"/>
</dbReference>
<evidence type="ECO:0000256" key="1">
    <source>
        <dbReference type="ARBA" id="ARBA00007626"/>
    </source>
</evidence>
<dbReference type="SMART" id="SM00463">
    <property type="entry name" value="SMR"/>
    <property type="match status" value="1"/>
</dbReference>
<dbReference type="InterPro" id="IPR002885">
    <property type="entry name" value="PPR_rpt"/>
</dbReference>
<name>A0A540LD65_MALBA</name>
<evidence type="ECO:0000256" key="3">
    <source>
        <dbReference type="PROSITE-ProRule" id="PRU00708"/>
    </source>
</evidence>
<reference evidence="5 6" key="1">
    <citation type="journal article" date="2019" name="G3 (Bethesda)">
        <title>Sequencing of a Wild Apple (Malus baccata) Genome Unravels the Differences Between Cultivated and Wild Apple Species Regarding Disease Resistance and Cold Tolerance.</title>
        <authorList>
            <person name="Chen X."/>
        </authorList>
    </citation>
    <scope>NUCLEOTIDE SEQUENCE [LARGE SCALE GENOMIC DNA]</scope>
    <source>
        <strain evidence="6">cv. Shandingzi</strain>
        <tissue evidence="5">Leaves</tissue>
    </source>
</reference>
<dbReference type="SUPFAM" id="SSF160443">
    <property type="entry name" value="SMR domain-like"/>
    <property type="match status" value="1"/>
</dbReference>